<gene>
    <name evidence="2" type="ORF">PR048_004268</name>
</gene>
<evidence type="ECO:0000313" key="3">
    <source>
        <dbReference type="Proteomes" id="UP001159363"/>
    </source>
</evidence>
<feature type="compositionally biased region" description="Basic and acidic residues" evidence="1">
    <location>
        <begin position="638"/>
        <end position="650"/>
    </location>
</feature>
<dbReference type="Proteomes" id="UP001159363">
    <property type="component" value="Chromosome 2"/>
</dbReference>
<feature type="compositionally biased region" description="Basic and acidic residues" evidence="1">
    <location>
        <begin position="180"/>
        <end position="192"/>
    </location>
</feature>
<comment type="caution">
    <text evidence="2">The sequence shown here is derived from an EMBL/GenBank/DDBJ whole genome shotgun (WGS) entry which is preliminary data.</text>
</comment>
<feature type="region of interest" description="Disordered" evidence="1">
    <location>
        <begin position="929"/>
        <end position="964"/>
    </location>
</feature>
<dbReference type="EMBL" id="JARBHB010000002">
    <property type="protein sequence ID" value="KAJ8891733.1"/>
    <property type="molecule type" value="Genomic_DNA"/>
</dbReference>
<keyword evidence="3" id="KW-1185">Reference proteome</keyword>
<feature type="compositionally biased region" description="Basic and acidic residues" evidence="1">
    <location>
        <begin position="939"/>
        <end position="948"/>
    </location>
</feature>
<name>A0ABQ9I503_9NEOP</name>
<feature type="region of interest" description="Disordered" evidence="1">
    <location>
        <begin position="609"/>
        <end position="650"/>
    </location>
</feature>
<sequence length="1178" mass="132209">MLLSSQSVHTHSSFYSSDITRSRIFTRKHLVRRRLVITRRQSVLFSPMSLTVLVFAWTPHSTGVHRKTADSPDAALWRLAQRVLVSRIFLRVLQTHWLLQSEGWRRGCDARYVTAVNHYPASRRDGGKKRQRVGLLRGRGRVKCKDQCAENDERVKAEIIARSHANRHAPSWAGPCTHESLTEQRRNERAGKAGDPQENPPTSGIVQHDSTCENMGAIPLGIELGSPWWEASSLTTTPPRPRNAFKTVSQANFIVINVMKWQHRTTRILYAIKEFLRARTTGLTVRAQLSRVQLSRVQLYFYVKNDKAKNFYGACTAVACTAVHVYSCTFMLRTIRRRTFTVRAHCRVRRLLRCVHSCRVYSCTRVQLYFYVKNDKAKNFYAAWPSVLCVAEPGCAGIARDDTDALIKCAIASNSRHEIGVQSFHRNHTSVGLFGIPAPAGGRPPHPQPTPASCALPSGEIIKIALTVFFGDVANQGCSSGATYRGPKTDPLCELSVSGAAPECNDQRHRPVRYPVAEIRELAGRGLNPVRLGGRQENKILIVSTARSDRVAPGYRSRGAINHGLYQRTNPGGYFGKPRGTKIGLPNRDANPGPPECHSCAMASSVLAGRNSNNGTRASKPHVRVGRGSNPRPARPARVPDVRAGASREGKRGEDWPLIVNVTQFSSARGVGVGAMRDSLTSSQDPWKLRAHTYPVFLLLPLPIYGAVGGRAIVSVLAYHVCDPDPIPTTCAIRIRYPAESLTDSRDWESCRTMPLVGGGFSRDLPFPPPLHSCAAPLSPHFYSHQHSRPRCQEPPKSLNSAHRSDIHTEIIAGHMETITSNSDYNCRHDDIRTKYLLKKLKTQPTIFTTLMSHRSDIHTEIIAGHMETITSNSDYNCRHGDIRTKYLLKKLNIAITISAVKPHLQGRTSPSPPGASYHSWQCVKGDELVSLSPPPPSSRDRPRDSQKCRGVIGSGQQQRRDVTTLRRPPLARFAAKKKKKVRGEETEGWQIFQIPRAMFRQKRSAYSPATRTAQPSCVWRTCRNSGAATKHFYVNLFSSLIRVGRLRCIANARIWYCDATLTVIYMAQLTRLNRTASSLRSMAGNSPLRAAYLPPQMRYSMFEIRVFFYKAIKRALHMIPMHEKKTHFRRAYTYLPPIKWYGHRLKSHRYTPHYENTAHQFRAVRVGAKVHEECVSV</sequence>
<evidence type="ECO:0000313" key="2">
    <source>
        <dbReference type="EMBL" id="KAJ8891733.1"/>
    </source>
</evidence>
<feature type="compositionally biased region" description="Polar residues" evidence="1">
    <location>
        <begin position="200"/>
        <end position="209"/>
    </location>
</feature>
<feature type="region of interest" description="Disordered" evidence="1">
    <location>
        <begin position="166"/>
        <end position="209"/>
    </location>
</feature>
<accession>A0ABQ9I503</accession>
<reference evidence="2 3" key="1">
    <citation type="submission" date="2023-02" db="EMBL/GenBank/DDBJ databases">
        <title>LHISI_Scaffold_Assembly.</title>
        <authorList>
            <person name="Stuart O.P."/>
            <person name="Cleave R."/>
            <person name="Magrath M.J.L."/>
            <person name="Mikheyev A.S."/>
        </authorList>
    </citation>
    <scope>NUCLEOTIDE SEQUENCE [LARGE SCALE GENOMIC DNA]</scope>
    <source>
        <strain evidence="2">Daus_M_001</strain>
        <tissue evidence="2">Leg muscle</tissue>
    </source>
</reference>
<proteinExistence type="predicted"/>
<evidence type="ECO:0000256" key="1">
    <source>
        <dbReference type="SAM" id="MobiDB-lite"/>
    </source>
</evidence>
<organism evidence="2 3">
    <name type="scientific">Dryococelus australis</name>
    <dbReference type="NCBI Taxonomy" id="614101"/>
    <lineage>
        <taxon>Eukaryota</taxon>
        <taxon>Metazoa</taxon>
        <taxon>Ecdysozoa</taxon>
        <taxon>Arthropoda</taxon>
        <taxon>Hexapoda</taxon>
        <taxon>Insecta</taxon>
        <taxon>Pterygota</taxon>
        <taxon>Neoptera</taxon>
        <taxon>Polyneoptera</taxon>
        <taxon>Phasmatodea</taxon>
        <taxon>Verophasmatodea</taxon>
        <taxon>Anareolatae</taxon>
        <taxon>Phasmatidae</taxon>
        <taxon>Eurycanthinae</taxon>
        <taxon>Dryococelus</taxon>
    </lineage>
</organism>
<protein>
    <submittedName>
        <fullName evidence="2">Uncharacterized protein</fullName>
    </submittedName>
</protein>